<dbReference type="PANTHER" id="PTHR19957:SF307">
    <property type="entry name" value="PROTEIN SSO1-RELATED"/>
    <property type="match status" value="1"/>
</dbReference>
<accession>A0A9N9BFQ8</accession>
<dbReference type="GO" id="GO:0012505">
    <property type="term" value="C:endomembrane system"/>
    <property type="evidence" value="ECO:0007669"/>
    <property type="project" value="TreeGrafter"/>
</dbReference>
<keyword evidence="5 7" id="KW-0175">Coiled coil</keyword>
<keyword evidence="12" id="KW-1185">Reference proteome</keyword>
<dbReference type="SMART" id="SM00503">
    <property type="entry name" value="SynN"/>
    <property type="match status" value="1"/>
</dbReference>
<gene>
    <name evidence="11" type="ORF">DEBURN_LOCUS7846</name>
</gene>
<evidence type="ECO:0000256" key="8">
    <source>
        <dbReference type="SAM" id="MobiDB-lite"/>
    </source>
</evidence>
<evidence type="ECO:0000256" key="9">
    <source>
        <dbReference type="SAM" id="Phobius"/>
    </source>
</evidence>
<keyword evidence="3 9" id="KW-0812">Transmembrane</keyword>
<dbReference type="FunFam" id="1.20.58.70:FF:000008">
    <property type="entry name" value="Syntaxin family protein"/>
    <property type="match status" value="1"/>
</dbReference>
<dbReference type="GO" id="GO:0006906">
    <property type="term" value="P:vesicle fusion"/>
    <property type="evidence" value="ECO:0007669"/>
    <property type="project" value="TreeGrafter"/>
</dbReference>
<dbReference type="CDD" id="cd00179">
    <property type="entry name" value="SynN"/>
    <property type="match status" value="1"/>
</dbReference>
<evidence type="ECO:0000259" key="10">
    <source>
        <dbReference type="PROSITE" id="PS50192"/>
    </source>
</evidence>
<comment type="subcellular location">
    <subcellularLocation>
        <location evidence="1">Membrane</location>
        <topology evidence="1">Single-pass type IV membrane protein</topology>
    </subcellularLocation>
</comment>
<organism evidence="11 12">
    <name type="scientific">Diversispora eburnea</name>
    <dbReference type="NCBI Taxonomy" id="1213867"/>
    <lineage>
        <taxon>Eukaryota</taxon>
        <taxon>Fungi</taxon>
        <taxon>Fungi incertae sedis</taxon>
        <taxon>Mucoromycota</taxon>
        <taxon>Glomeromycotina</taxon>
        <taxon>Glomeromycetes</taxon>
        <taxon>Diversisporales</taxon>
        <taxon>Diversisporaceae</taxon>
        <taxon>Diversispora</taxon>
    </lineage>
</organism>
<dbReference type="Pfam" id="PF00804">
    <property type="entry name" value="Syntaxin"/>
    <property type="match status" value="1"/>
</dbReference>
<dbReference type="GO" id="GO:0005886">
    <property type="term" value="C:plasma membrane"/>
    <property type="evidence" value="ECO:0007669"/>
    <property type="project" value="TreeGrafter"/>
</dbReference>
<dbReference type="PANTHER" id="PTHR19957">
    <property type="entry name" value="SYNTAXIN"/>
    <property type="match status" value="1"/>
</dbReference>
<dbReference type="GO" id="GO:0006887">
    <property type="term" value="P:exocytosis"/>
    <property type="evidence" value="ECO:0007669"/>
    <property type="project" value="TreeGrafter"/>
</dbReference>
<sequence>MSNLIYLSTKFGYGYPQQYETQNPPNELTNVNVFFDEISTIQEMIKQAQENINRINELHSRSLGTISEDESSKQQLEALTSNTRKILTEIKDKIRKLESVNLGLPPNTGDLGVRNAQTENLRKKFMETLGDYQKMEYQNRQKYRARMERQYRIVNPQATQDEIEAALDNDEGEQVFAQSLMTATRYGAAKDALREVQERHNDIKKIEKTIEELANLFQEMQMVVEAQEVVVTKIEEQTNHITTDLETGATLVDQALVSAKGARRKKWYCFAITVVLVIIIAVVLYIYLKPKTMVSTSSDGNTSTVTSTVAATPTS</sequence>
<dbReference type="CDD" id="cd15849">
    <property type="entry name" value="SNARE_Sso1"/>
    <property type="match status" value="1"/>
</dbReference>
<feature type="transmembrane region" description="Helical" evidence="9">
    <location>
        <begin position="267"/>
        <end position="288"/>
    </location>
</feature>
<evidence type="ECO:0000256" key="2">
    <source>
        <dbReference type="ARBA" id="ARBA00009063"/>
    </source>
</evidence>
<dbReference type="InterPro" id="IPR000727">
    <property type="entry name" value="T_SNARE_dom"/>
</dbReference>
<comment type="caution">
    <text evidence="11">The sequence shown here is derived from an EMBL/GenBank/DDBJ whole genome shotgun (WGS) entry which is preliminary data.</text>
</comment>
<dbReference type="GO" id="GO:0000149">
    <property type="term" value="F:SNARE binding"/>
    <property type="evidence" value="ECO:0007669"/>
    <property type="project" value="TreeGrafter"/>
</dbReference>
<dbReference type="InterPro" id="IPR006011">
    <property type="entry name" value="Syntaxin_N"/>
</dbReference>
<feature type="compositionally biased region" description="Low complexity" evidence="8">
    <location>
        <begin position="302"/>
        <end position="315"/>
    </location>
</feature>
<feature type="region of interest" description="Disordered" evidence="8">
    <location>
        <begin position="294"/>
        <end position="315"/>
    </location>
</feature>
<evidence type="ECO:0000256" key="3">
    <source>
        <dbReference type="ARBA" id="ARBA00022692"/>
    </source>
</evidence>
<dbReference type="SMART" id="SM00397">
    <property type="entry name" value="t_SNARE"/>
    <property type="match status" value="1"/>
</dbReference>
<name>A0A9N9BFQ8_9GLOM</name>
<dbReference type="GO" id="GO:0031201">
    <property type="term" value="C:SNARE complex"/>
    <property type="evidence" value="ECO:0007669"/>
    <property type="project" value="TreeGrafter"/>
</dbReference>
<evidence type="ECO:0000256" key="4">
    <source>
        <dbReference type="ARBA" id="ARBA00022989"/>
    </source>
</evidence>
<evidence type="ECO:0000313" key="12">
    <source>
        <dbReference type="Proteomes" id="UP000789706"/>
    </source>
</evidence>
<evidence type="ECO:0000256" key="6">
    <source>
        <dbReference type="ARBA" id="ARBA00023136"/>
    </source>
</evidence>
<evidence type="ECO:0000256" key="1">
    <source>
        <dbReference type="ARBA" id="ARBA00004211"/>
    </source>
</evidence>
<comment type="similarity">
    <text evidence="2">Belongs to the syntaxin family.</text>
</comment>
<dbReference type="InterPro" id="IPR010989">
    <property type="entry name" value="SNARE"/>
</dbReference>
<dbReference type="InterPro" id="IPR045242">
    <property type="entry name" value="Syntaxin"/>
</dbReference>
<dbReference type="OrthoDB" id="10255013at2759"/>
<dbReference type="Gene3D" id="1.20.58.70">
    <property type="match status" value="1"/>
</dbReference>
<feature type="domain" description="T-SNARE coiled-coil homology" evidence="10">
    <location>
        <begin position="193"/>
        <end position="255"/>
    </location>
</feature>
<evidence type="ECO:0000256" key="7">
    <source>
        <dbReference type="SAM" id="Coils"/>
    </source>
</evidence>
<dbReference type="EMBL" id="CAJVPK010001027">
    <property type="protein sequence ID" value="CAG8566349.1"/>
    <property type="molecule type" value="Genomic_DNA"/>
</dbReference>
<dbReference type="AlphaFoldDB" id="A0A9N9BFQ8"/>
<feature type="coiled-coil region" evidence="7">
    <location>
        <begin position="189"/>
        <end position="223"/>
    </location>
</feature>
<proteinExistence type="inferred from homology"/>
<reference evidence="11" key="1">
    <citation type="submission" date="2021-06" db="EMBL/GenBank/DDBJ databases">
        <authorList>
            <person name="Kallberg Y."/>
            <person name="Tangrot J."/>
            <person name="Rosling A."/>
        </authorList>
    </citation>
    <scope>NUCLEOTIDE SEQUENCE</scope>
    <source>
        <strain evidence="11">AZ414A</strain>
    </source>
</reference>
<dbReference type="SUPFAM" id="SSF47661">
    <property type="entry name" value="t-snare proteins"/>
    <property type="match status" value="1"/>
</dbReference>
<dbReference type="Pfam" id="PF05739">
    <property type="entry name" value="SNARE"/>
    <property type="match status" value="1"/>
</dbReference>
<dbReference type="GO" id="GO:0005484">
    <property type="term" value="F:SNAP receptor activity"/>
    <property type="evidence" value="ECO:0007669"/>
    <property type="project" value="TreeGrafter"/>
</dbReference>
<keyword evidence="4 9" id="KW-1133">Transmembrane helix</keyword>
<dbReference type="PROSITE" id="PS50192">
    <property type="entry name" value="T_SNARE"/>
    <property type="match status" value="1"/>
</dbReference>
<evidence type="ECO:0000313" key="11">
    <source>
        <dbReference type="EMBL" id="CAG8566349.1"/>
    </source>
</evidence>
<evidence type="ECO:0000256" key="5">
    <source>
        <dbReference type="ARBA" id="ARBA00023054"/>
    </source>
</evidence>
<dbReference type="GO" id="GO:0006886">
    <property type="term" value="P:intracellular protein transport"/>
    <property type="evidence" value="ECO:0007669"/>
    <property type="project" value="TreeGrafter"/>
</dbReference>
<keyword evidence="6 9" id="KW-0472">Membrane</keyword>
<protein>
    <submittedName>
        <fullName evidence="11">10819_t:CDS:1</fullName>
    </submittedName>
</protein>
<dbReference type="Proteomes" id="UP000789706">
    <property type="component" value="Unassembled WGS sequence"/>
</dbReference>
<dbReference type="GO" id="GO:0048278">
    <property type="term" value="P:vesicle docking"/>
    <property type="evidence" value="ECO:0007669"/>
    <property type="project" value="TreeGrafter"/>
</dbReference>